<comment type="similarity">
    <text evidence="8">Belongs to the ZipA family.</text>
</comment>
<evidence type="ECO:0000256" key="6">
    <source>
        <dbReference type="ARBA" id="ARBA00023136"/>
    </source>
</evidence>
<dbReference type="Proteomes" id="UP000093391">
    <property type="component" value="Chromosome"/>
</dbReference>
<evidence type="ECO:0000256" key="8">
    <source>
        <dbReference type="RuleBase" id="RU003612"/>
    </source>
</evidence>
<feature type="domain" description="ZipA C-terminal FtsZ-binding" evidence="11">
    <location>
        <begin position="237"/>
        <end position="368"/>
    </location>
</feature>
<keyword evidence="7 8" id="KW-0131">Cell cycle</keyword>
<dbReference type="GO" id="GO:0000917">
    <property type="term" value="P:division septum assembly"/>
    <property type="evidence" value="ECO:0007669"/>
    <property type="project" value="TreeGrafter"/>
</dbReference>
<evidence type="ECO:0000259" key="11">
    <source>
        <dbReference type="SMART" id="SM00771"/>
    </source>
</evidence>
<accession>A0A1B2LX16</accession>
<comment type="subcellular location">
    <subcellularLocation>
        <location evidence="9">Cell inner membrane</location>
        <topology evidence="9">Single-pass type I membrane protein</topology>
    </subcellularLocation>
</comment>
<dbReference type="PANTHER" id="PTHR38685:SF1">
    <property type="entry name" value="CELL DIVISION PROTEIN ZIPA"/>
    <property type="match status" value="1"/>
</dbReference>
<evidence type="ECO:0000256" key="4">
    <source>
        <dbReference type="ARBA" id="ARBA00022692"/>
    </source>
</evidence>
<dbReference type="RefSeq" id="WP_067552456.1">
    <property type="nucleotide sequence ID" value="NZ_CP016895.1"/>
</dbReference>
<evidence type="ECO:0000256" key="2">
    <source>
        <dbReference type="ARBA" id="ARBA00022519"/>
    </source>
</evidence>
<keyword evidence="13" id="KW-1185">Reference proteome</keyword>
<evidence type="ECO:0000313" key="12">
    <source>
        <dbReference type="EMBL" id="AOA57429.1"/>
    </source>
</evidence>
<evidence type="ECO:0000256" key="3">
    <source>
        <dbReference type="ARBA" id="ARBA00022618"/>
    </source>
</evidence>
<dbReference type="SUPFAM" id="SSF64383">
    <property type="entry name" value="Cell-division protein ZipA, C-terminal domain"/>
    <property type="match status" value="1"/>
</dbReference>
<dbReference type="PANTHER" id="PTHR38685">
    <property type="entry name" value="CELL DIVISION PROTEIN ZIPA"/>
    <property type="match status" value="1"/>
</dbReference>
<evidence type="ECO:0000256" key="7">
    <source>
        <dbReference type="ARBA" id="ARBA00023306"/>
    </source>
</evidence>
<dbReference type="OrthoDB" id="7054914at2"/>
<evidence type="ECO:0000313" key="13">
    <source>
        <dbReference type="Proteomes" id="UP000093391"/>
    </source>
</evidence>
<name>A0A1B2LX16_9GAMM</name>
<evidence type="ECO:0000256" key="9">
    <source>
        <dbReference type="RuleBase" id="RU003613"/>
    </source>
</evidence>
<dbReference type="InterPro" id="IPR036765">
    <property type="entry name" value="ZipA_FtsZ-bd_C_sf"/>
</dbReference>
<keyword evidence="4 9" id="KW-0812">Transmembrane</keyword>
<dbReference type="AlphaFoldDB" id="A0A1B2LX16"/>
<gene>
    <name evidence="12" type="ORF">BFG52_03045</name>
</gene>
<protein>
    <recommendedName>
        <fullName evidence="8">Cell division protein ZipA</fullName>
    </recommendedName>
</protein>
<proteinExistence type="inferred from homology"/>
<dbReference type="InterPro" id="IPR011919">
    <property type="entry name" value="Cell_div_ZipA"/>
</dbReference>
<reference evidence="12 13" key="1">
    <citation type="submission" date="2016-08" db="EMBL/GenBank/DDBJ databases">
        <authorList>
            <person name="Seilhamer J.J."/>
        </authorList>
    </citation>
    <scope>NUCLEOTIDE SEQUENCE [LARGE SCALE GENOMIC DNA]</scope>
    <source>
        <strain evidence="12 13">BRTC-1</strain>
    </source>
</reference>
<sequence length="377" mass="40587">MQITTVVGIVVAAVIVLFGLILIFRKPNDAAPSLESELQLNAETQLPIIPRHVRDQLQLAAEAVAVDVATEPAIAVPDAGQAKTTAATEVQVEASSPDATVFAQAGRDEAQAERATTPETSAAVADASIAVEESTTIQSTAIDSTATPSSVFDSTTVTRDSGAALPTQSNDSLSTQTATVTAATQDSASSTDDVLSFQLNPNIETAEIADFEEESSILDKHLHEQRRFDDESTLANAETLIALNVYPNPRRALSGDKTLKLLLKYGLRFGELSCFHRYENTEEVSPLMFSVLRITDEGPTGFDLESLSGEQVQGLAFFLALPHRNVQKGFDTMVSIAGLIAREIDGAVYDENNLEFTPQLKEHWRHKAIDYRAGQAL</sequence>
<keyword evidence="6 9" id="KW-0472">Membrane</keyword>
<dbReference type="Pfam" id="PF04354">
    <property type="entry name" value="ZipA_C"/>
    <property type="match status" value="1"/>
</dbReference>
<feature type="transmembrane region" description="Helical" evidence="10">
    <location>
        <begin position="6"/>
        <end position="24"/>
    </location>
</feature>
<keyword evidence="3 8" id="KW-0132">Cell division</keyword>
<dbReference type="EMBL" id="CP016895">
    <property type="protein sequence ID" value="AOA57429.1"/>
    <property type="molecule type" value="Genomic_DNA"/>
</dbReference>
<evidence type="ECO:0000256" key="1">
    <source>
        <dbReference type="ARBA" id="ARBA00022475"/>
    </source>
</evidence>
<organism evidence="12 13">
    <name type="scientific">Acinetobacter larvae</name>
    <dbReference type="NCBI Taxonomy" id="1789224"/>
    <lineage>
        <taxon>Bacteria</taxon>
        <taxon>Pseudomonadati</taxon>
        <taxon>Pseudomonadota</taxon>
        <taxon>Gammaproteobacteria</taxon>
        <taxon>Moraxellales</taxon>
        <taxon>Moraxellaceae</taxon>
        <taxon>Acinetobacter</taxon>
    </lineage>
</organism>
<evidence type="ECO:0000256" key="5">
    <source>
        <dbReference type="ARBA" id="ARBA00022989"/>
    </source>
</evidence>
<dbReference type="KEGG" id="ala:BFG52_03045"/>
<dbReference type="GO" id="GO:0032153">
    <property type="term" value="C:cell division site"/>
    <property type="evidence" value="ECO:0007669"/>
    <property type="project" value="TreeGrafter"/>
</dbReference>
<dbReference type="GO" id="GO:0005886">
    <property type="term" value="C:plasma membrane"/>
    <property type="evidence" value="ECO:0007669"/>
    <property type="project" value="UniProtKB-SubCell"/>
</dbReference>
<dbReference type="Gene3D" id="3.30.1400.10">
    <property type="entry name" value="ZipA, C-terminal FtsZ-binding domain"/>
    <property type="match status" value="1"/>
</dbReference>
<comment type="function">
    <text evidence="8">Essential cell division protein that stabilizes the FtsZ protofilaments by cross-linking them and that serves as a cytoplasmic membrane anchor for the Z ring. Also required for the recruitment to the septal ring of downstream cell division proteins.</text>
</comment>
<keyword evidence="1 9" id="KW-1003">Cell membrane</keyword>
<dbReference type="STRING" id="1789224.BFG52_03045"/>
<keyword evidence="5 10" id="KW-1133">Transmembrane helix</keyword>
<dbReference type="SMART" id="SM00771">
    <property type="entry name" value="ZipA_C"/>
    <property type="match status" value="1"/>
</dbReference>
<dbReference type="InterPro" id="IPR007449">
    <property type="entry name" value="ZipA_FtsZ-bd_C"/>
</dbReference>
<evidence type="ECO:0000256" key="10">
    <source>
        <dbReference type="SAM" id="Phobius"/>
    </source>
</evidence>
<keyword evidence="2 9" id="KW-0997">Cell inner membrane</keyword>